<dbReference type="AlphaFoldDB" id="A0A105VDJ4"/>
<reference evidence="1 2" key="1">
    <citation type="submission" date="2015-11" db="EMBL/GenBank/DDBJ databases">
        <title>Expanding the genomic diversity of Burkholderia species for the development of highly accurate diagnostics.</title>
        <authorList>
            <person name="Sahl J."/>
            <person name="Keim P."/>
            <person name="Wagner D."/>
        </authorList>
    </citation>
    <scope>NUCLEOTIDE SEQUENCE [LARGE SCALE GENOMIC DNA]</scope>
    <source>
        <strain evidence="1 2">MSMB1301WGS</strain>
    </source>
</reference>
<proteinExistence type="predicted"/>
<keyword evidence="2" id="KW-1185">Reference proteome</keyword>
<gene>
    <name evidence="1" type="ORF">WT27_06975</name>
</gene>
<sequence length="175" mass="19741">MILVIGWTPLLHISAVPCGKIIAQPFGQAFDIGKPATSQPIVQRMSEFVNNDISVLRVIDAALTERDAPSRADVMRVVATVQPVRIELNSAGVLIGRSMDTQGLVDVVQVACQMVISIDRLKRYMCTTEIQRRLARLRTTSVVGRLEVRTYRIWTRQTKTTAILAHRKYSRYLYE</sequence>
<accession>A0A105VDJ4</accession>
<name>A0A105VDJ4_9BURK</name>
<evidence type="ECO:0000313" key="2">
    <source>
        <dbReference type="Proteomes" id="UP000062317"/>
    </source>
</evidence>
<comment type="caution">
    <text evidence="1">The sequence shown here is derived from an EMBL/GenBank/DDBJ whole genome shotgun (WGS) entry which is preliminary data.</text>
</comment>
<evidence type="ECO:0000313" key="1">
    <source>
        <dbReference type="EMBL" id="KVV45840.1"/>
    </source>
</evidence>
<dbReference type="Proteomes" id="UP000062317">
    <property type="component" value="Unassembled WGS sequence"/>
</dbReference>
<protein>
    <submittedName>
        <fullName evidence="1">Uncharacterized protein</fullName>
    </submittedName>
</protein>
<organism evidence="1 2">
    <name type="scientific">Burkholderia territorii</name>
    <dbReference type="NCBI Taxonomy" id="1503055"/>
    <lineage>
        <taxon>Bacteria</taxon>
        <taxon>Pseudomonadati</taxon>
        <taxon>Pseudomonadota</taxon>
        <taxon>Betaproteobacteria</taxon>
        <taxon>Burkholderiales</taxon>
        <taxon>Burkholderiaceae</taxon>
        <taxon>Burkholderia</taxon>
        <taxon>Burkholderia cepacia complex</taxon>
    </lineage>
</organism>
<dbReference type="EMBL" id="LPEQ01000083">
    <property type="protein sequence ID" value="KVV45840.1"/>
    <property type="molecule type" value="Genomic_DNA"/>
</dbReference>